<protein>
    <recommendedName>
        <fullName evidence="3">F-box domain-containing protein</fullName>
    </recommendedName>
</protein>
<accession>A0A0B2WNE7</accession>
<evidence type="ECO:0008006" key="3">
    <source>
        <dbReference type="Google" id="ProtNLM"/>
    </source>
</evidence>
<name>A0A0B2WNE7_METAS</name>
<dbReference type="RefSeq" id="XP_040678647.1">
    <property type="nucleotide sequence ID" value="XM_040823394.1"/>
</dbReference>
<dbReference type="STRING" id="1081103.A0A0B2WNE7"/>
<organism evidence="1 2">
    <name type="scientific">Metarhizium album (strain ARSEF 1941)</name>
    <dbReference type="NCBI Taxonomy" id="1081103"/>
    <lineage>
        <taxon>Eukaryota</taxon>
        <taxon>Fungi</taxon>
        <taxon>Dikarya</taxon>
        <taxon>Ascomycota</taxon>
        <taxon>Pezizomycotina</taxon>
        <taxon>Sordariomycetes</taxon>
        <taxon>Hypocreomycetidae</taxon>
        <taxon>Hypocreales</taxon>
        <taxon>Clavicipitaceae</taxon>
        <taxon>Metarhizium</taxon>
    </lineage>
</organism>
<proteinExistence type="predicted"/>
<dbReference type="EMBL" id="AZHE01000010">
    <property type="protein sequence ID" value="KHN97581.1"/>
    <property type="molecule type" value="Genomic_DNA"/>
</dbReference>
<sequence>MPSLLDLPRDVRDDVLSYALRMKLDPPASPVEFSQASREFLSDIYLDNGWRCRFRFEHQAKFRTFVALQLVNWQLYDEVREVMRRQFTHPPDYDLDIMYLTDGSMWTTWTRLPFVAHHVNTLRITFRLFRCPGWLGATLRNSHTTLFGDFQNRPPSFLCIFYLLLHTFLTRGPFPASFRRYHGVLFPGMLIDKIVISIKRPTESGILPLEHLLSLEESRMFTRLSTYPPHVFFGPSVHSGNEGVVAHTLLVLYMVFGLRILTGLDYRYEELGRPFYERVGVFEIRSRGRTLKYFNLAEFATRIATSEPLEDSDLRDYARWVASTANMRRQVGLPVAPLPSRLRQLLMGESVNPDYFWQV</sequence>
<gene>
    <name evidence="1" type="ORF">MAM_04596</name>
</gene>
<dbReference type="Proteomes" id="UP000030816">
    <property type="component" value="Unassembled WGS sequence"/>
</dbReference>
<dbReference type="GeneID" id="63739051"/>
<reference evidence="1 2" key="1">
    <citation type="journal article" date="2014" name="Proc. Natl. Acad. Sci. U.S.A.">
        <title>Trajectory and genomic determinants of fungal-pathogen speciation and host adaptation.</title>
        <authorList>
            <person name="Hu X."/>
            <person name="Xiao G."/>
            <person name="Zheng P."/>
            <person name="Shang Y."/>
            <person name="Su Y."/>
            <person name="Zhang X."/>
            <person name="Liu X."/>
            <person name="Zhan S."/>
            <person name="St Leger R.J."/>
            <person name="Wang C."/>
        </authorList>
    </citation>
    <scope>NUCLEOTIDE SEQUENCE [LARGE SCALE GENOMIC DNA]</scope>
    <source>
        <strain evidence="1 2">ARSEF 1941</strain>
    </source>
</reference>
<evidence type="ECO:0000313" key="1">
    <source>
        <dbReference type="EMBL" id="KHN97581.1"/>
    </source>
</evidence>
<dbReference type="AlphaFoldDB" id="A0A0B2WNE7"/>
<dbReference type="OrthoDB" id="2823490at2759"/>
<comment type="caution">
    <text evidence="1">The sequence shown here is derived from an EMBL/GenBank/DDBJ whole genome shotgun (WGS) entry which is preliminary data.</text>
</comment>
<dbReference type="HOGENOM" id="CLU_057190_0_0_1"/>
<evidence type="ECO:0000313" key="2">
    <source>
        <dbReference type="Proteomes" id="UP000030816"/>
    </source>
</evidence>
<keyword evidence="2" id="KW-1185">Reference proteome</keyword>